<dbReference type="AlphaFoldDB" id="A0A4S2D4G8"/>
<organism evidence="1 2">
    <name type="scientific">Stenotrophomonas maltophilia</name>
    <name type="common">Pseudomonas maltophilia</name>
    <name type="synonym">Xanthomonas maltophilia</name>
    <dbReference type="NCBI Taxonomy" id="40324"/>
    <lineage>
        <taxon>Bacteria</taxon>
        <taxon>Pseudomonadati</taxon>
        <taxon>Pseudomonadota</taxon>
        <taxon>Gammaproteobacteria</taxon>
        <taxon>Lysobacterales</taxon>
        <taxon>Lysobacteraceae</taxon>
        <taxon>Stenotrophomonas</taxon>
        <taxon>Stenotrophomonas maltophilia group</taxon>
    </lineage>
</organism>
<dbReference type="OrthoDB" id="6053877at2"/>
<evidence type="ECO:0000313" key="1">
    <source>
        <dbReference type="EMBL" id="TGY35224.1"/>
    </source>
</evidence>
<name>A0A4S2D4G8_STEMA</name>
<dbReference type="RefSeq" id="WP_136003862.1">
    <property type="nucleotide sequence ID" value="NZ_SRYW01000004.1"/>
</dbReference>
<dbReference type="Proteomes" id="UP000306631">
    <property type="component" value="Unassembled WGS sequence"/>
</dbReference>
<reference evidence="1 2" key="1">
    <citation type="submission" date="2019-04" db="EMBL/GenBank/DDBJ databases">
        <title>Microbes associate with the intestines of laboratory mice.</title>
        <authorList>
            <person name="Navarre W."/>
            <person name="Wong E."/>
            <person name="Huang K."/>
            <person name="Tropini C."/>
            <person name="Ng K."/>
            <person name="Yu B."/>
        </authorList>
    </citation>
    <scope>NUCLEOTIDE SEQUENCE [LARGE SCALE GENOMIC DNA]</scope>
    <source>
        <strain evidence="1 2">NM62_B4-13</strain>
    </source>
</reference>
<sequence>MSIETVGGVDVTPKLMAELFWEMNSEEQADFFAALDSIAGYRLCIQMGGVVREISERATRGDHQAQNGFQTMLAHAQEYSQSATDIRAFDATRANAKAAEAAKKGLGLCAS</sequence>
<proteinExistence type="predicted"/>
<gene>
    <name evidence="1" type="ORF">E5352_05755</name>
</gene>
<evidence type="ECO:0000313" key="2">
    <source>
        <dbReference type="Proteomes" id="UP000306631"/>
    </source>
</evidence>
<dbReference type="EMBL" id="SRYW01000004">
    <property type="protein sequence ID" value="TGY35224.1"/>
    <property type="molecule type" value="Genomic_DNA"/>
</dbReference>
<protein>
    <submittedName>
        <fullName evidence="1">Uncharacterized protein</fullName>
    </submittedName>
</protein>
<comment type="caution">
    <text evidence="1">The sequence shown here is derived from an EMBL/GenBank/DDBJ whole genome shotgun (WGS) entry which is preliminary data.</text>
</comment>
<accession>A0A4S2D4G8</accession>